<dbReference type="InterPro" id="IPR020472">
    <property type="entry name" value="WD40_PAC1"/>
</dbReference>
<gene>
    <name evidence="7" type="ORF">OUZ56_012219</name>
</gene>
<evidence type="ECO:0000313" key="8">
    <source>
        <dbReference type="Proteomes" id="UP001234178"/>
    </source>
</evidence>
<reference evidence="7 8" key="1">
    <citation type="journal article" date="2023" name="Nucleic Acids Res.">
        <title>The hologenome of Daphnia magna reveals possible DNA methylation and microbiome-mediated evolution of the host genome.</title>
        <authorList>
            <person name="Chaturvedi A."/>
            <person name="Li X."/>
            <person name="Dhandapani V."/>
            <person name="Marshall H."/>
            <person name="Kissane S."/>
            <person name="Cuenca-Cambronero M."/>
            <person name="Asole G."/>
            <person name="Calvet F."/>
            <person name="Ruiz-Romero M."/>
            <person name="Marangio P."/>
            <person name="Guigo R."/>
            <person name="Rago D."/>
            <person name="Mirbahai L."/>
            <person name="Eastwood N."/>
            <person name="Colbourne J.K."/>
            <person name="Zhou J."/>
            <person name="Mallon E."/>
            <person name="Orsini L."/>
        </authorList>
    </citation>
    <scope>NUCLEOTIDE SEQUENCE [LARGE SCALE GENOMIC DNA]</scope>
    <source>
        <strain evidence="7">LRV0_1</strain>
    </source>
</reference>
<accession>A0ABQ9Z2E5</accession>
<dbReference type="InterPro" id="IPR039241">
    <property type="entry name" value="Rrp9-like"/>
</dbReference>
<evidence type="ECO:0000256" key="4">
    <source>
        <dbReference type="ARBA" id="ARBA00023242"/>
    </source>
</evidence>
<keyword evidence="3" id="KW-0677">Repeat</keyword>
<dbReference type="PROSITE" id="PS50294">
    <property type="entry name" value="WD_REPEATS_REGION"/>
    <property type="match status" value="3"/>
</dbReference>
<dbReference type="PROSITE" id="PS50082">
    <property type="entry name" value="WD_REPEATS_2"/>
    <property type="match status" value="4"/>
</dbReference>
<feature type="repeat" description="WD" evidence="5">
    <location>
        <begin position="185"/>
        <end position="226"/>
    </location>
</feature>
<evidence type="ECO:0000313" key="7">
    <source>
        <dbReference type="EMBL" id="KAK4007063.1"/>
    </source>
</evidence>
<dbReference type="InterPro" id="IPR001680">
    <property type="entry name" value="WD40_rpt"/>
</dbReference>
<dbReference type="PANTHER" id="PTHR19865">
    <property type="entry name" value="U3 SMALL NUCLEOLAR RNA INTERACTING PROTEIN 2"/>
    <property type="match status" value="1"/>
</dbReference>
<dbReference type="InterPro" id="IPR019775">
    <property type="entry name" value="WD40_repeat_CS"/>
</dbReference>
<evidence type="ECO:0008006" key="9">
    <source>
        <dbReference type="Google" id="ProtNLM"/>
    </source>
</evidence>
<name>A0ABQ9Z2E5_9CRUS</name>
<dbReference type="PRINTS" id="PR00320">
    <property type="entry name" value="GPROTEINBRPT"/>
</dbReference>
<sequence length="459" mass="51841">MSFFIRKNQRGAKRNNGATVTGRPKTYKEKKRLAHDDEISSHSEGENDDSRVYTESEEDEETVQEKRLRLTKEYIQEIENQERIRREEHDIDKSVIAHRLKEDLLEQSGRLRRTVADSYEKVDEALIRHLHCKDHKQPITCLTISPDCQSLFTASKDCTIVKWCLVDFKKVAAIKRVDKKTSSEVKGHKSVVQSLSISSDGKFLASGDLDNQIHIWDPMTMKWMHTFRGHRAGITGLVFRRGTHTLYSASMDRTVKIWNLDEMSYVETLLGHQDAITSIDALNKERAITAGGRDNSLRVWKIPEESQLIFNGHQGSIDCVRLINEDHFVSCGDDGMLSLWGSQKKKPLCSVSGAHGVDASNNQAFWISSVAALTNTDLIASAGSQDGFIRLWKCGDNFRTLTPLLSVPVCGFVNSLAFSSDGKMLIAGLGQEHRLGRWWRNGSAKNEIVIIPLKQRETS</sequence>
<feature type="repeat" description="WD" evidence="5">
    <location>
        <begin position="132"/>
        <end position="163"/>
    </location>
</feature>
<feature type="repeat" description="WD" evidence="5">
    <location>
        <begin position="269"/>
        <end position="310"/>
    </location>
</feature>
<dbReference type="CDD" id="cd00200">
    <property type="entry name" value="WD40"/>
    <property type="match status" value="1"/>
</dbReference>
<organism evidence="7 8">
    <name type="scientific">Daphnia magna</name>
    <dbReference type="NCBI Taxonomy" id="35525"/>
    <lineage>
        <taxon>Eukaryota</taxon>
        <taxon>Metazoa</taxon>
        <taxon>Ecdysozoa</taxon>
        <taxon>Arthropoda</taxon>
        <taxon>Crustacea</taxon>
        <taxon>Branchiopoda</taxon>
        <taxon>Diplostraca</taxon>
        <taxon>Cladocera</taxon>
        <taxon>Anomopoda</taxon>
        <taxon>Daphniidae</taxon>
        <taxon>Daphnia</taxon>
    </lineage>
</organism>
<dbReference type="EMBL" id="JAOYFB010000002">
    <property type="protein sequence ID" value="KAK4007063.1"/>
    <property type="molecule type" value="Genomic_DNA"/>
</dbReference>
<evidence type="ECO:0000256" key="2">
    <source>
        <dbReference type="ARBA" id="ARBA00022574"/>
    </source>
</evidence>
<dbReference type="InterPro" id="IPR015943">
    <property type="entry name" value="WD40/YVTN_repeat-like_dom_sf"/>
</dbReference>
<dbReference type="PANTHER" id="PTHR19865:SF0">
    <property type="entry name" value="U3 SMALL NUCLEOLAR RNA-INTERACTING PROTEIN 2"/>
    <property type="match status" value="1"/>
</dbReference>
<dbReference type="SMART" id="SM00320">
    <property type="entry name" value="WD40"/>
    <property type="match status" value="7"/>
</dbReference>
<keyword evidence="2 5" id="KW-0853">WD repeat</keyword>
<dbReference type="InterPro" id="IPR036322">
    <property type="entry name" value="WD40_repeat_dom_sf"/>
</dbReference>
<dbReference type="PROSITE" id="PS00678">
    <property type="entry name" value="WD_REPEATS_1"/>
    <property type="match status" value="1"/>
</dbReference>
<evidence type="ECO:0000256" key="3">
    <source>
        <dbReference type="ARBA" id="ARBA00022737"/>
    </source>
</evidence>
<feature type="repeat" description="WD" evidence="5">
    <location>
        <begin position="227"/>
        <end position="268"/>
    </location>
</feature>
<dbReference type="SUPFAM" id="SSF50978">
    <property type="entry name" value="WD40 repeat-like"/>
    <property type="match status" value="1"/>
</dbReference>
<dbReference type="Gene3D" id="2.130.10.10">
    <property type="entry name" value="YVTN repeat-like/Quinoprotein amine dehydrogenase"/>
    <property type="match status" value="1"/>
</dbReference>
<dbReference type="Pfam" id="PF00400">
    <property type="entry name" value="WD40"/>
    <property type="match status" value="6"/>
</dbReference>
<comment type="caution">
    <text evidence="7">The sequence shown here is derived from an EMBL/GenBank/DDBJ whole genome shotgun (WGS) entry which is preliminary data.</text>
</comment>
<keyword evidence="8" id="KW-1185">Reference proteome</keyword>
<feature type="compositionally biased region" description="Basic and acidic residues" evidence="6">
    <location>
        <begin position="34"/>
        <end position="54"/>
    </location>
</feature>
<dbReference type="Proteomes" id="UP001234178">
    <property type="component" value="Unassembled WGS sequence"/>
</dbReference>
<feature type="region of interest" description="Disordered" evidence="6">
    <location>
        <begin position="1"/>
        <end position="64"/>
    </location>
</feature>
<evidence type="ECO:0000256" key="5">
    <source>
        <dbReference type="PROSITE-ProRule" id="PRU00221"/>
    </source>
</evidence>
<protein>
    <recommendedName>
        <fullName evidence="9">U3 small nucleolar RNA-interacting protein</fullName>
    </recommendedName>
</protein>
<evidence type="ECO:0000256" key="1">
    <source>
        <dbReference type="ARBA" id="ARBA00004123"/>
    </source>
</evidence>
<comment type="subcellular location">
    <subcellularLocation>
        <location evidence="1">Nucleus</location>
    </subcellularLocation>
</comment>
<proteinExistence type="predicted"/>
<evidence type="ECO:0000256" key="6">
    <source>
        <dbReference type="SAM" id="MobiDB-lite"/>
    </source>
</evidence>
<keyword evidence="4" id="KW-0539">Nucleus</keyword>